<evidence type="ECO:0000256" key="5">
    <source>
        <dbReference type="ARBA" id="ARBA00023254"/>
    </source>
</evidence>
<dbReference type="OrthoDB" id="1928087at2759"/>
<dbReference type="PANTHER" id="PTHR48225">
    <property type="entry name" value="HORMA DOMAIN-CONTAINING PROTEIN 1"/>
    <property type="match status" value="1"/>
</dbReference>
<dbReference type="PROSITE" id="PS50815">
    <property type="entry name" value="HORMA"/>
    <property type="match status" value="1"/>
</dbReference>
<organism evidence="7 8">
    <name type="scientific">Blastocystis sp. subtype 1 (strain ATCC 50177 / NandII)</name>
    <dbReference type="NCBI Taxonomy" id="478820"/>
    <lineage>
        <taxon>Eukaryota</taxon>
        <taxon>Sar</taxon>
        <taxon>Stramenopiles</taxon>
        <taxon>Bigyra</taxon>
        <taxon>Opalozoa</taxon>
        <taxon>Opalinata</taxon>
        <taxon>Blastocystidae</taxon>
        <taxon>Blastocystis</taxon>
    </lineage>
</organism>
<dbReference type="InterPro" id="IPR051294">
    <property type="entry name" value="HORMA_MeioticProgression"/>
</dbReference>
<keyword evidence="3" id="KW-0158">Chromosome</keyword>
<name>A0A196S9B0_BLAHN</name>
<protein>
    <submittedName>
        <fullName evidence="7">HOP1, HORMA domain containing protein</fullName>
    </submittedName>
</protein>
<keyword evidence="4" id="KW-0539">Nucleus</keyword>
<dbReference type="STRING" id="478820.A0A196S9B0"/>
<keyword evidence="5" id="KW-0469">Meiosis</keyword>
<evidence type="ECO:0000313" key="7">
    <source>
        <dbReference type="EMBL" id="OAO12941.1"/>
    </source>
</evidence>
<evidence type="ECO:0000256" key="1">
    <source>
        <dbReference type="ARBA" id="ARBA00004123"/>
    </source>
</evidence>
<evidence type="ECO:0000256" key="3">
    <source>
        <dbReference type="ARBA" id="ARBA00022454"/>
    </source>
</evidence>
<evidence type="ECO:0000313" key="8">
    <source>
        <dbReference type="Proteomes" id="UP000078348"/>
    </source>
</evidence>
<dbReference type="InterPro" id="IPR003511">
    <property type="entry name" value="HORMA_dom"/>
</dbReference>
<keyword evidence="8" id="KW-1185">Reference proteome</keyword>
<proteinExistence type="predicted"/>
<dbReference type="Proteomes" id="UP000078348">
    <property type="component" value="Unassembled WGS sequence"/>
</dbReference>
<dbReference type="GO" id="GO:0051321">
    <property type="term" value="P:meiotic cell cycle"/>
    <property type="evidence" value="ECO:0007669"/>
    <property type="project" value="UniProtKB-KW"/>
</dbReference>
<sequence length="309" mass="35449">MQTREAVETVSQQQSLAVVKNMVRTSISEICYLRNLFNEDCFSQKNYAGIMINALHPVTNGKEGDQPQIHNQEAWQLTRWLEEGVFDALEKRYLRGLVFAIYDHPEDKQKSRLLETYSYAFTYPDTTNITLEVTQNNDKSVVTTDGVKNQAVILLRTLITLCSTLNPLPNERWVTMQLYYYDDVTVGSHSHHHIKPPDYQPKYFEDTATASITPGSSTFVADPFVIETGKLRTPYHAMCMKVRVTEMVKDESTSGETHEEQLDQGLVTLMRWIVEHNRIDVDSITHDLSMKESEVHSELKKLRSPPMTA</sequence>
<comment type="caution">
    <text evidence="7">The sequence shown here is derived from an EMBL/GenBank/DDBJ whole genome shotgun (WGS) entry which is preliminary data.</text>
</comment>
<dbReference type="AlphaFoldDB" id="A0A196S9B0"/>
<feature type="domain" description="HORMA" evidence="6">
    <location>
        <begin position="13"/>
        <end position="242"/>
    </location>
</feature>
<reference evidence="7 8" key="1">
    <citation type="submission" date="2016-05" db="EMBL/GenBank/DDBJ databases">
        <title>Nuclear genome of Blastocystis sp. subtype 1 NandII.</title>
        <authorList>
            <person name="Gentekaki E."/>
            <person name="Curtis B."/>
            <person name="Stairs C."/>
            <person name="Eme L."/>
            <person name="Herman E."/>
            <person name="Klimes V."/>
            <person name="Arias M.C."/>
            <person name="Elias M."/>
            <person name="Hilliou F."/>
            <person name="Klute M."/>
            <person name="Malik S.-B."/>
            <person name="Pightling A."/>
            <person name="Rachubinski R."/>
            <person name="Salas D."/>
            <person name="Schlacht A."/>
            <person name="Suga H."/>
            <person name="Archibald J."/>
            <person name="Ball S.G."/>
            <person name="Clark G."/>
            <person name="Dacks J."/>
            <person name="Van Der Giezen M."/>
            <person name="Tsaousis A."/>
            <person name="Roger A."/>
        </authorList>
    </citation>
    <scope>NUCLEOTIDE SEQUENCE [LARGE SCALE GENOMIC DNA]</scope>
    <source>
        <strain evidence="8">ATCC 50177 / NandII</strain>
    </source>
</reference>
<dbReference type="GO" id="GO:0005694">
    <property type="term" value="C:chromosome"/>
    <property type="evidence" value="ECO:0007669"/>
    <property type="project" value="UniProtKB-SubCell"/>
</dbReference>
<evidence type="ECO:0000256" key="4">
    <source>
        <dbReference type="ARBA" id="ARBA00023242"/>
    </source>
</evidence>
<dbReference type="EMBL" id="LXWW01000494">
    <property type="protein sequence ID" value="OAO12941.1"/>
    <property type="molecule type" value="Genomic_DNA"/>
</dbReference>
<dbReference type="Gene3D" id="3.30.900.10">
    <property type="entry name" value="HORMA domain"/>
    <property type="match status" value="1"/>
</dbReference>
<evidence type="ECO:0000259" key="6">
    <source>
        <dbReference type="PROSITE" id="PS50815"/>
    </source>
</evidence>
<dbReference type="PANTHER" id="PTHR48225:SF7">
    <property type="entry name" value="MEIOSIS-SPECIFIC PROTEIN HOP1"/>
    <property type="match status" value="1"/>
</dbReference>
<dbReference type="Pfam" id="PF02301">
    <property type="entry name" value="HORMA"/>
    <property type="match status" value="1"/>
</dbReference>
<evidence type="ECO:0000256" key="2">
    <source>
        <dbReference type="ARBA" id="ARBA00004286"/>
    </source>
</evidence>
<gene>
    <name evidence="7" type="ORF">AV274_5400</name>
</gene>
<accession>A0A196S9B0</accession>
<dbReference type="InterPro" id="IPR036570">
    <property type="entry name" value="HORMA_dom_sf"/>
</dbReference>
<comment type="subcellular location">
    <subcellularLocation>
        <location evidence="2">Chromosome</location>
    </subcellularLocation>
    <subcellularLocation>
        <location evidence="1">Nucleus</location>
    </subcellularLocation>
</comment>
<dbReference type="GO" id="GO:0005634">
    <property type="term" value="C:nucleus"/>
    <property type="evidence" value="ECO:0007669"/>
    <property type="project" value="UniProtKB-SubCell"/>
</dbReference>
<dbReference type="SUPFAM" id="SSF56019">
    <property type="entry name" value="The spindle assembly checkpoint protein mad2"/>
    <property type="match status" value="1"/>
</dbReference>